<reference evidence="1 2" key="1">
    <citation type="journal article" date="2012" name="BMC Genomics">
        <title>Comparative genomics of the white-rot fungi, Phanerochaete carnosa and P. chrysosporium, to elucidate the genetic basis of the distinct wood types they colonize.</title>
        <authorList>
            <person name="Suzuki H."/>
            <person name="MacDonald J."/>
            <person name="Syed K."/>
            <person name="Salamov A."/>
            <person name="Hori C."/>
            <person name="Aerts A."/>
            <person name="Henrissat B."/>
            <person name="Wiebenga A."/>
            <person name="vanKuyk P.A."/>
            <person name="Barry K."/>
            <person name="Lindquist E."/>
            <person name="LaButti K."/>
            <person name="Lapidus A."/>
            <person name="Lucas S."/>
            <person name="Coutinho P."/>
            <person name="Gong Y."/>
            <person name="Samejima M."/>
            <person name="Mahadevan R."/>
            <person name="Abou-Zaid M."/>
            <person name="de Vries R.P."/>
            <person name="Igarashi K."/>
            <person name="Yadav J.S."/>
            <person name="Grigoriev I.V."/>
            <person name="Master E.R."/>
        </authorList>
    </citation>
    <scope>NUCLEOTIDE SEQUENCE [LARGE SCALE GENOMIC DNA]</scope>
    <source>
        <strain evidence="1 2">HHB-10118-sp</strain>
    </source>
</reference>
<dbReference type="Proteomes" id="UP000008370">
    <property type="component" value="Unassembled WGS sequence"/>
</dbReference>
<dbReference type="RefSeq" id="XP_007401166.1">
    <property type="nucleotide sequence ID" value="XM_007401104.1"/>
</dbReference>
<protein>
    <submittedName>
        <fullName evidence="1">Uncharacterized protein</fullName>
    </submittedName>
</protein>
<proteinExistence type="predicted"/>
<dbReference type="GeneID" id="18918813"/>
<sequence>MHREVKQLKVTHYGPGKLGLARTAAPPSGQAKLNKAITRRRRGKLQDLLNMPLDVVFEGSRRFNIRCGIL</sequence>
<gene>
    <name evidence="1" type="ORF">PHACADRAFT_264430</name>
</gene>
<dbReference type="AlphaFoldDB" id="K5VTS8"/>
<accession>K5VTS8</accession>
<evidence type="ECO:0000313" key="2">
    <source>
        <dbReference type="Proteomes" id="UP000008370"/>
    </source>
</evidence>
<evidence type="ECO:0000313" key="1">
    <source>
        <dbReference type="EMBL" id="EKM49969.1"/>
    </source>
</evidence>
<dbReference type="HOGENOM" id="CLU_2758622_0_0_1"/>
<keyword evidence="2" id="KW-1185">Reference proteome</keyword>
<dbReference type="EMBL" id="JH930479">
    <property type="protein sequence ID" value="EKM49969.1"/>
    <property type="molecule type" value="Genomic_DNA"/>
</dbReference>
<dbReference type="InParanoid" id="K5VTS8"/>
<dbReference type="KEGG" id="pco:PHACADRAFT_264430"/>
<organism evidence="1 2">
    <name type="scientific">Phanerochaete carnosa (strain HHB-10118-sp)</name>
    <name type="common">White-rot fungus</name>
    <name type="synonym">Peniophora carnosa</name>
    <dbReference type="NCBI Taxonomy" id="650164"/>
    <lineage>
        <taxon>Eukaryota</taxon>
        <taxon>Fungi</taxon>
        <taxon>Dikarya</taxon>
        <taxon>Basidiomycota</taxon>
        <taxon>Agaricomycotina</taxon>
        <taxon>Agaricomycetes</taxon>
        <taxon>Polyporales</taxon>
        <taxon>Phanerochaetaceae</taxon>
        <taxon>Phanerochaete</taxon>
    </lineage>
</organism>
<name>K5VTS8_PHACS</name>